<proteinExistence type="predicted"/>
<dbReference type="Pfam" id="PF13968">
    <property type="entry name" value="DUF4220"/>
    <property type="match status" value="1"/>
</dbReference>
<evidence type="ECO:0000259" key="1">
    <source>
        <dbReference type="Pfam" id="PF13968"/>
    </source>
</evidence>
<dbReference type="Proteomes" id="UP000019116">
    <property type="component" value="Chromosome 2B"/>
</dbReference>
<dbReference type="Gramene" id="TraesCS2B03G0989300.1">
    <property type="protein sequence ID" value="TraesCS2B03G0989300.1.CDS1"/>
    <property type="gene ID" value="TraesCS2B03G0989300"/>
</dbReference>
<keyword evidence="3" id="KW-1185">Reference proteome</keyword>
<dbReference type="STRING" id="4565.A0A3B6CC24"/>
<dbReference type="Gramene" id="TraesSTA2B03G00983510.1">
    <property type="protein sequence ID" value="TraesSTA2B03G00983510.1.CDS1"/>
    <property type="gene ID" value="TraesSTA2B03G00983510"/>
</dbReference>
<dbReference type="Gramene" id="TraesCS2B02G386100.1">
    <property type="protein sequence ID" value="TraesCS2B02G386100.1.cds1"/>
    <property type="gene ID" value="TraesCS2B02G386100"/>
</dbReference>
<protein>
    <recommendedName>
        <fullName evidence="1">DUF4220 domain-containing protein</fullName>
    </recommendedName>
</protein>
<dbReference type="Gramene" id="TraesJAG2B03G00987680.1">
    <property type="protein sequence ID" value="TraesJAG2B03G00987680.1.CDS1"/>
    <property type="gene ID" value="TraesJAG2B03G00987680"/>
</dbReference>
<evidence type="ECO:0000313" key="3">
    <source>
        <dbReference type="Proteomes" id="UP000019116"/>
    </source>
</evidence>
<reference evidence="2" key="2">
    <citation type="submission" date="2018-10" db="UniProtKB">
        <authorList>
            <consortium name="EnsemblPlants"/>
        </authorList>
    </citation>
    <scope>IDENTIFICATION</scope>
</reference>
<dbReference type="OrthoDB" id="677696at2759"/>
<dbReference type="Gramene" id="TraesCLE_scaffold_133537_01G000200.1">
    <property type="protein sequence ID" value="TraesCLE_scaffold_133537_01G000200.1"/>
    <property type="gene ID" value="TraesCLE_scaffold_133537_01G000200"/>
</dbReference>
<name>A0A3B6CC24_WHEAT</name>
<dbReference type="InterPro" id="IPR007658">
    <property type="entry name" value="DUF594"/>
</dbReference>
<dbReference type="Pfam" id="PF04578">
    <property type="entry name" value="DUF594"/>
    <property type="match status" value="1"/>
</dbReference>
<dbReference type="AlphaFoldDB" id="A0A3B6CC24"/>
<feature type="domain" description="DUF4220" evidence="1">
    <location>
        <begin position="11"/>
        <end position="182"/>
    </location>
</feature>
<dbReference type="PANTHER" id="PTHR31325">
    <property type="entry name" value="OS01G0798800 PROTEIN-RELATED"/>
    <property type="match status" value="1"/>
</dbReference>
<organism evidence="2">
    <name type="scientific">Triticum aestivum</name>
    <name type="common">Wheat</name>
    <dbReference type="NCBI Taxonomy" id="4565"/>
    <lineage>
        <taxon>Eukaryota</taxon>
        <taxon>Viridiplantae</taxon>
        <taxon>Streptophyta</taxon>
        <taxon>Embryophyta</taxon>
        <taxon>Tracheophyta</taxon>
        <taxon>Spermatophyta</taxon>
        <taxon>Magnoliopsida</taxon>
        <taxon>Liliopsida</taxon>
        <taxon>Poales</taxon>
        <taxon>Poaceae</taxon>
        <taxon>BOP clade</taxon>
        <taxon>Pooideae</taxon>
        <taxon>Triticodae</taxon>
        <taxon>Triticeae</taxon>
        <taxon>Triticinae</taxon>
        <taxon>Triticum</taxon>
    </lineage>
</organism>
<evidence type="ECO:0000313" key="2">
    <source>
        <dbReference type="EnsemblPlants" id="TraesCS2B02G386100.1.cds1"/>
    </source>
</evidence>
<dbReference type="Gramene" id="TraesROB_scaffold_049986_01G000200.1">
    <property type="protein sequence ID" value="TraesROB_scaffold_049986_01G000200.1"/>
    <property type="gene ID" value="TraesROB_scaffold_049986_01G000200"/>
</dbReference>
<accession>A0A3B6CC24</accession>
<reference evidence="2" key="1">
    <citation type="submission" date="2018-08" db="EMBL/GenBank/DDBJ databases">
        <authorList>
            <person name="Rossello M."/>
        </authorList>
    </citation>
    <scope>NUCLEOTIDE SEQUENCE [LARGE SCALE GENOMIC DNA]</scope>
    <source>
        <strain evidence="2">cv. Chinese Spring</strain>
    </source>
</reference>
<dbReference type="Gramene" id="TraesWEE_scaffold_052261_01G000200.1">
    <property type="protein sequence ID" value="TraesWEE_scaffold_052261_01G000200.1"/>
    <property type="gene ID" value="TraesWEE_scaffold_052261_01G000200"/>
</dbReference>
<dbReference type="InterPro" id="IPR025315">
    <property type="entry name" value="DUF4220"/>
</dbReference>
<sequence length="453" mass="51782">MFAADHVGNIFFPFQEDKCRDFVVKGLLSDDNDLDRAFRVVEAELGFLFDFFYARYPSIKDTLAPDLIVYAAILATSIFTLFCPDLVKHQPPGGSAANIFIHSFNLDLLVTRLVIVWYILLESYQFLSLFIFSDWHKVKMLCRYVQNESWHMALAEIPLKVLCYFTFSKYWKGSIGQYFILDNAHPHPVKSFLSWISLKSLDSSLMTKSISLPPEVRQAVLRRLKDVEGNITDGRMWLYELGFVDKEIHLDCMHGHTYARYIMVWHVVTSICSYGLPALPSKETASEELVKNYAVATKLSGYCAYLLGFKPDLVPDNTYKSLSMVRGTQHNARKHLAECKSNKDKYYKLLELGKLNSTQHEVRFLSEGARVAVYFIDRFPNVEEQWRVLAVFWANMMLWIAPSDRAEAHATRMATGGEFITLIWALLTHAHVIGRLQPPGGAPGFLTSENQNG</sequence>
<dbReference type="EnsemblPlants" id="TraesCS2B02G386100.1">
    <property type="protein sequence ID" value="TraesCS2B02G386100.1.cds1"/>
    <property type="gene ID" value="TraesCS2B02G386100"/>
</dbReference>
<dbReference type="Gramene" id="TraesRN2B0101026300.1">
    <property type="protein sequence ID" value="TraesRN2B0101026300.1"/>
    <property type="gene ID" value="TraesRN2B0101026300"/>
</dbReference>